<dbReference type="InterPro" id="IPR002125">
    <property type="entry name" value="CMP_dCMP_dom"/>
</dbReference>
<dbReference type="FunFam" id="3.40.140.10:FF:000025">
    <property type="entry name" value="Riboflavin biosynthesis protein RibD"/>
    <property type="match status" value="1"/>
</dbReference>
<dbReference type="InterPro" id="IPR050765">
    <property type="entry name" value="Riboflavin_Biosynth_HTPR"/>
</dbReference>
<comment type="similarity">
    <text evidence="4">In the N-terminal section; belongs to the cytidine and deoxycytidylate deaminase family.</text>
</comment>
<feature type="active site" description="Proton donor" evidence="16">
    <location>
        <position position="60"/>
    </location>
</feature>
<gene>
    <name evidence="20" type="primary">ribD</name>
    <name evidence="20" type="ORF">K8V47_06355</name>
</gene>
<dbReference type="EC" id="1.1.1.193" evidence="7"/>
<dbReference type="Gene3D" id="3.40.430.10">
    <property type="entry name" value="Dihydrofolate Reductase, subunit A"/>
    <property type="match status" value="2"/>
</dbReference>
<accession>A0A921E9H0</accession>
<name>A0A921E9H0_9BACT</name>
<dbReference type="Gene3D" id="3.40.140.10">
    <property type="entry name" value="Cytidine Deaminase, domain 2"/>
    <property type="match status" value="1"/>
</dbReference>
<keyword evidence="15" id="KW-0511">Multifunctional enzyme</keyword>
<dbReference type="GO" id="GO:0008703">
    <property type="term" value="F:5-amino-6-(5-phosphoribosylamino)uracil reductase activity"/>
    <property type="evidence" value="ECO:0007669"/>
    <property type="project" value="UniProtKB-EC"/>
</dbReference>
<dbReference type="Pfam" id="PF00383">
    <property type="entry name" value="dCMP_cyt_deam_1"/>
    <property type="match status" value="1"/>
</dbReference>
<evidence type="ECO:0000256" key="15">
    <source>
        <dbReference type="ARBA" id="ARBA00023268"/>
    </source>
</evidence>
<dbReference type="GO" id="GO:0008270">
    <property type="term" value="F:zinc ion binding"/>
    <property type="evidence" value="ECO:0007669"/>
    <property type="project" value="InterPro"/>
</dbReference>
<organism evidence="20 21">
    <name type="scientific">Candidatus Amulumruptor caecigallinarius</name>
    <dbReference type="NCBI Taxonomy" id="2109911"/>
    <lineage>
        <taxon>Bacteria</taxon>
        <taxon>Pseudomonadati</taxon>
        <taxon>Bacteroidota</taxon>
        <taxon>Bacteroidia</taxon>
        <taxon>Bacteroidales</taxon>
        <taxon>Muribaculaceae</taxon>
        <taxon>Candidatus Amulumruptor</taxon>
    </lineage>
</organism>
<dbReference type="NCBIfam" id="TIGR00326">
    <property type="entry name" value="eubact_ribD"/>
    <property type="match status" value="1"/>
</dbReference>
<evidence type="ECO:0000256" key="12">
    <source>
        <dbReference type="ARBA" id="ARBA00022833"/>
    </source>
</evidence>
<feature type="binding site" evidence="18">
    <location>
        <position position="58"/>
    </location>
    <ligand>
        <name>Zn(2+)</name>
        <dbReference type="ChEBI" id="CHEBI:29105"/>
        <note>catalytic</note>
    </ligand>
</feature>
<dbReference type="SUPFAM" id="SSF53597">
    <property type="entry name" value="Dihydrofolate reductase-like"/>
    <property type="match status" value="1"/>
</dbReference>
<evidence type="ECO:0000256" key="16">
    <source>
        <dbReference type="PIRSR" id="PIRSR006769-1"/>
    </source>
</evidence>
<evidence type="ECO:0000256" key="17">
    <source>
        <dbReference type="PIRSR" id="PIRSR006769-2"/>
    </source>
</evidence>
<dbReference type="InterPro" id="IPR004794">
    <property type="entry name" value="Eubact_RibD"/>
</dbReference>
<evidence type="ECO:0000256" key="9">
    <source>
        <dbReference type="ARBA" id="ARBA00022619"/>
    </source>
</evidence>
<evidence type="ECO:0000256" key="1">
    <source>
        <dbReference type="ARBA" id="ARBA00002151"/>
    </source>
</evidence>
<dbReference type="GO" id="GO:0008835">
    <property type="term" value="F:diaminohydroxyphosphoribosylaminopyrimidine deaminase activity"/>
    <property type="evidence" value="ECO:0007669"/>
    <property type="project" value="UniProtKB-EC"/>
</dbReference>
<dbReference type="AlphaFoldDB" id="A0A921E9H0"/>
<dbReference type="PROSITE" id="PS00903">
    <property type="entry name" value="CYT_DCMP_DEAMINASES_1"/>
    <property type="match status" value="1"/>
</dbReference>
<dbReference type="GO" id="GO:0009231">
    <property type="term" value="P:riboflavin biosynthetic process"/>
    <property type="evidence" value="ECO:0007669"/>
    <property type="project" value="UniProtKB-KW"/>
</dbReference>
<proteinExistence type="inferred from homology"/>
<comment type="function">
    <text evidence="1">Converts 2,5-diamino-6-(ribosylamino)-4(3h)-pyrimidinone 5'-phosphate into 5-amino-6-(ribosylamino)-2,4(1h,3h)-pyrimidinedione 5'-phosphate.</text>
</comment>
<evidence type="ECO:0000256" key="13">
    <source>
        <dbReference type="ARBA" id="ARBA00022857"/>
    </source>
</evidence>
<dbReference type="InterPro" id="IPR016193">
    <property type="entry name" value="Cytidine_deaminase-like"/>
</dbReference>
<feature type="binding site" evidence="17">
    <location>
        <position position="217"/>
    </location>
    <ligand>
        <name>substrate</name>
    </ligand>
</feature>
<feature type="binding site" evidence="17">
    <location>
        <position position="209"/>
    </location>
    <ligand>
        <name>NADP(+)</name>
        <dbReference type="ChEBI" id="CHEBI:58349"/>
    </ligand>
</feature>
<feature type="binding site" evidence="17">
    <location>
        <begin position="258"/>
        <end position="264"/>
    </location>
    <ligand>
        <name>NADP(+)</name>
        <dbReference type="ChEBI" id="CHEBI:58349"/>
    </ligand>
</feature>
<feature type="domain" description="CMP/dCMP-type deaminase" evidence="19">
    <location>
        <begin position="9"/>
        <end position="133"/>
    </location>
</feature>
<dbReference type="EMBL" id="DYXT01000032">
    <property type="protein sequence ID" value="HJE39361.1"/>
    <property type="molecule type" value="Genomic_DNA"/>
</dbReference>
<evidence type="ECO:0000256" key="3">
    <source>
        <dbReference type="ARBA" id="ARBA00004910"/>
    </source>
</evidence>
<protein>
    <recommendedName>
        <fullName evidence="8">Riboflavin biosynthesis protein RibD</fullName>
        <ecNumber evidence="7">1.1.1.193</ecNumber>
        <ecNumber evidence="6">3.5.4.26</ecNumber>
    </recommendedName>
</protein>
<evidence type="ECO:0000313" key="21">
    <source>
        <dbReference type="Proteomes" id="UP000711407"/>
    </source>
</evidence>
<dbReference type="InterPro" id="IPR016192">
    <property type="entry name" value="APOBEC/CMP_deaminase_Zn-bd"/>
</dbReference>
<keyword evidence="9" id="KW-0686">Riboflavin biosynthesis</keyword>
<sequence>MSETRDFTALDERMMRRAIQLAYNGRMDVSPNPMVGCVIAVGDRIIGEGYHRRCGEGHAEVNAVASVTDAALLREATAYVTLEPCSHYGKTPPCAQLLIDRGLKRVVIGSGDPNVKVNGRGVAMLREAGIEVVTGVLEDDCRAINSHFMTAFSHNRPYVMLKWAQSTDGFMDVARTASDTPYLFSTPLNRAIVHRLRATHDGIMVGRRTAELDRPALTVRYWAGRNPRKIIADGNESVPDLLAGLRSEGITSLLVEGGATLLSAFIGSGMWDEARVEVAPVILGDMGRAKAPVMQVLPESYVTVDGNKVFIYRNI</sequence>
<feature type="binding site" evidence="17">
    <location>
        <position position="220"/>
    </location>
    <ligand>
        <name>substrate</name>
    </ligand>
</feature>
<reference evidence="20" key="2">
    <citation type="submission" date="2021-09" db="EMBL/GenBank/DDBJ databases">
        <authorList>
            <person name="Gilroy R."/>
        </authorList>
    </citation>
    <scope>NUCLEOTIDE SEQUENCE</scope>
    <source>
        <strain evidence="20">4100</strain>
    </source>
</reference>
<keyword evidence="14 20" id="KW-0560">Oxidoreductase</keyword>
<comment type="caution">
    <text evidence="20">The sequence shown here is derived from an EMBL/GenBank/DDBJ whole genome shotgun (WGS) entry which is preliminary data.</text>
</comment>
<evidence type="ECO:0000256" key="14">
    <source>
        <dbReference type="ARBA" id="ARBA00023002"/>
    </source>
</evidence>
<dbReference type="PIRSF" id="PIRSF006769">
    <property type="entry name" value="RibD"/>
    <property type="match status" value="1"/>
</dbReference>
<evidence type="ECO:0000256" key="18">
    <source>
        <dbReference type="PIRSR" id="PIRSR006769-3"/>
    </source>
</evidence>
<evidence type="ECO:0000256" key="11">
    <source>
        <dbReference type="ARBA" id="ARBA00022801"/>
    </source>
</evidence>
<comment type="pathway">
    <text evidence="3">Cofactor biosynthesis; riboflavin biosynthesis; 5-amino-6-(D-ribitylamino)uracil from GTP: step 3/4.</text>
</comment>
<evidence type="ECO:0000256" key="6">
    <source>
        <dbReference type="ARBA" id="ARBA00012766"/>
    </source>
</evidence>
<dbReference type="InterPro" id="IPR002734">
    <property type="entry name" value="RibDG_C"/>
</dbReference>
<evidence type="ECO:0000256" key="7">
    <source>
        <dbReference type="ARBA" id="ARBA00013173"/>
    </source>
</evidence>
<feature type="binding site" evidence="17">
    <location>
        <position position="178"/>
    </location>
    <ligand>
        <name>substrate</name>
    </ligand>
</feature>
<evidence type="ECO:0000256" key="5">
    <source>
        <dbReference type="ARBA" id="ARBA00007417"/>
    </source>
</evidence>
<feature type="binding site" evidence="18">
    <location>
        <position position="85"/>
    </location>
    <ligand>
        <name>Zn(2+)</name>
        <dbReference type="ChEBI" id="CHEBI:29105"/>
        <note>catalytic</note>
    </ligand>
</feature>
<evidence type="ECO:0000256" key="8">
    <source>
        <dbReference type="ARBA" id="ARBA00019930"/>
    </source>
</evidence>
<keyword evidence="12 18" id="KW-0862">Zinc</keyword>
<comment type="cofactor">
    <cofactor evidence="18">
        <name>Zn(2+)</name>
        <dbReference type="ChEBI" id="CHEBI:29105"/>
    </cofactor>
    <text evidence="18">Binds 1 zinc ion.</text>
</comment>
<evidence type="ECO:0000256" key="4">
    <source>
        <dbReference type="ARBA" id="ARBA00005259"/>
    </source>
</evidence>
<dbReference type="PROSITE" id="PS51747">
    <property type="entry name" value="CYT_DCMP_DEAMINASES_2"/>
    <property type="match status" value="1"/>
</dbReference>
<dbReference type="PANTHER" id="PTHR38011:SF7">
    <property type="entry name" value="2,5-DIAMINO-6-RIBOSYLAMINO-4(3H)-PYRIMIDINONE 5'-PHOSPHATE REDUCTASE"/>
    <property type="match status" value="1"/>
</dbReference>
<comment type="similarity">
    <text evidence="5">In the C-terminal section; belongs to the HTP reductase family.</text>
</comment>
<keyword evidence="10 18" id="KW-0479">Metal-binding</keyword>
<comment type="pathway">
    <text evidence="2">Cofactor biosynthesis; riboflavin biosynthesis; 5-amino-6-(D-ribitylamino)uracil from GTP: step 2/4.</text>
</comment>
<keyword evidence="13 17" id="KW-0521">NADP</keyword>
<feature type="binding site" evidence="17">
    <location>
        <position position="256"/>
    </location>
    <ligand>
        <name>substrate</name>
    </ligand>
</feature>
<feature type="binding site" evidence="17">
    <location>
        <position position="213"/>
    </location>
    <ligand>
        <name>NADP(+)</name>
        <dbReference type="ChEBI" id="CHEBI:58349"/>
    </ligand>
</feature>
<evidence type="ECO:0000313" key="20">
    <source>
        <dbReference type="EMBL" id="HJE39361.1"/>
    </source>
</evidence>
<evidence type="ECO:0000259" key="19">
    <source>
        <dbReference type="PROSITE" id="PS51747"/>
    </source>
</evidence>
<reference evidence="20" key="1">
    <citation type="journal article" date="2021" name="PeerJ">
        <title>Extensive microbial diversity within the chicken gut microbiome revealed by metagenomics and culture.</title>
        <authorList>
            <person name="Gilroy R."/>
            <person name="Ravi A."/>
            <person name="Getino M."/>
            <person name="Pursley I."/>
            <person name="Horton D.L."/>
            <person name="Alikhan N.F."/>
            <person name="Baker D."/>
            <person name="Gharbi K."/>
            <person name="Hall N."/>
            <person name="Watson M."/>
            <person name="Adriaenssens E.M."/>
            <person name="Foster-Nyarko E."/>
            <person name="Jarju S."/>
            <person name="Secka A."/>
            <person name="Antonio M."/>
            <person name="Oren A."/>
            <person name="Chaudhuri R.R."/>
            <person name="La Ragione R."/>
            <person name="Hildebrand F."/>
            <person name="Pallen M.J."/>
        </authorList>
    </citation>
    <scope>NUCLEOTIDE SEQUENCE</scope>
    <source>
        <strain evidence="20">4100</strain>
    </source>
</reference>
<dbReference type="SUPFAM" id="SSF53927">
    <property type="entry name" value="Cytidine deaminase-like"/>
    <property type="match status" value="1"/>
</dbReference>
<feature type="binding site" evidence="18">
    <location>
        <position position="94"/>
    </location>
    <ligand>
        <name>Zn(2+)</name>
        <dbReference type="ChEBI" id="CHEBI:29105"/>
        <note>catalytic</note>
    </ligand>
</feature>
<dbReference type="PANTHER" id="PTHR38011">
    <property type="entry name" value="DIHYDROFOLATE REDUCTASE FAMILY PROTEIN (AFU_ORTHOLOGUE AFUA_8G06820)"/>
    <property type="match status" value="1"/>
</dbReference>
<evidence type="ECO:0000256" key="10">
    <source>
        <dbReference type="ARBA" id="ARBA00022723"/>
    </source>
</evidence>
<evidence type="ECO:0000256" key="2">
    <source>
        <dbReference type="ARBA" id="ARBA00004882"/>
    </source>
</evidence>
<dbReference type="CDD" id="cd01284">
    <property type="entry name" value="Riboflavin_deaminase-reductase"/>
    <property type="match status" value="1"/>
</dbReference>
<dbReference type="Proteomes" id="UP000711407">
    <property type="component" value="Unassembled WGS sequence"/>
</dbReference>
<dbReference type="EC" id="3.5.4.26" evidence="6"/>
<feature type="binding site" evidence="17">
    <location>
        <position position="164"/>
    </location>
    <ligand>
        <name>NADP(+)</name>
        <dbReference type="ChEBI" id="CHEBI:58349"/>
    </ligand>
</feature>
<dbReference type="Pfam" id="PF01872">
    <property type="entry name" value="RibD_C"/>
    <property type="match status" value="1"/>
</dbReference>
<dbReference type="InterPro" id="IPR024072">
    <property type="entry name" value="DHFR-like_dom_sf"/>
</dbReference>
<keyword evidence="11 20" id="KW-0378">Hydrolase</keyword>
<feature type="binding site" evidence="17">
    <location>
        <position position="197"/>
    </location>
    <ligand>
        <name>substrate</name>
    </ligand>
</feature>